<reference evidence="2 3" key="1">
    <citation type="submission" date="2016-11" db="EMBL/GenBank/DDBJ databases">
        <authorList>
            <person name="Jaros S."/>
            <person name="Januszkiewicz K."/>
            <person name="Wedrychowicz H."/>
        </authorList>
    </citation>
    <scope>NUCLEOTIDE SEQUENCE [LARGE SCALE GENOMIC DNA]</scope>
</reference>
<evidence type="ECO:0000256" key="1">
    <source>
        <dbReference type="SAM" id="MobiDB-lite"/>
    </source>
</evidence>
<name>A0A2X0MAJ9_9BASI</name>
<proteinExistence type="predicted"/>
<evidence type="ECO:0000313" key="2">
    <source>
        <dbReference type="EMBL" id="SGY12709.1"/>
    </source>
</evidence>
<feature type="compositionally biased region" description="Basic and acidic residues" evidence="1">
    <location>
        <begin position="48"/>
        <end position="61"/>
    </location>
</feature>
<protein>
    <submittedName>
        <fullName evidence="2">BQ5605_C011g06585 protein</fullName>
    </submittedName>
</protein>
<evidence type="ECO:0000313" key="3">
    <source>
        <dbReference type="Proteomes" id="UP000249464"/>
    </source>
</evidence>
<dbReference type="EMBL" id="FQNC01000011">
    <property type="protein sequence ID" value="SGY12709.1"/>
    <property type="molecule type" value="Genomic_DNA"/>
</dbReference>
<feature type="region of interest" description="Disordered" evidence="1">
    <location>
        <begin position="18"/>
        <end position="61"/>
    </location>
</feature>
<gene>
    <name evidence="2" type="primary">BQ5605_C011g06585</name>
    <name evidence="2" type="ORF">BQ5605_C011G06585</name>
</gene>
<organism evidence="2 3">
    <name type="scientific">Microbotryum silenes-dioicae</name>
    <dbReference type="NCBI Taxonomy" id="796604"/>
    <lineage>
        <taxon>Eukaryota</taxon>
        <taxon>Fungi</taxon>
        <taxon>Dikarya</taxon>
        <taxon>Basidiomycota</taxon>
        <taxon>Pucciniomycotina</taxon>
        <taxon>Microbotryomycetes</taxon>
        <taxon>Microbotryales</taxon>
        <taxon>Microbotryaceae</taxon>
        <taxon>Microbotryum</taxon>
    </lineage>
</organism>
<dbReference type="Proteomes" id="UP000249464">
    <property type="component" value="Unassembled WGS sequence"/>
</dbReference>
<dbReference type="AlphaFoldDB" id="A0A2X0MAJ9"/>
<feature type="compositionally biased region" description="Polar residues" evidence="1">
    <location>
        <begin position="23"/>
        <end position="36"/>
    </location>
</feature>
<accession>A0A2X0MAJ9</accession>
<keyword evidence="3" id="KW-1185">Reference proteome</keyword>
<sequence length="61" mass="6326">MSSPPNLLAEYPASVGGVRHADLSSSPPKHLQTSMSKPCAGAAQETEQGAKEGGTRDFEGR</sequence>